<accession>A0A0A8Z0E5</accession>
<dbReference type="EMBL" id="GBRH01266782">
    <property type="protein sequence ID" value="JAD31113.1"/>
    <property type="molecule type" value="Transcribed_RNA"/>
</dbReference>
<sequence>MTSARRWESESYWIGPGCSLGRRRTVLIFRQPL</sequence>
<evidence type="ECO:0000313" key="1">
    <source>
        <dbReference type="EMBL" id="JAD31113.1"/>
    </source>
</evidence>
<protein>
    <submittedName>
        <fullName evidence="1">Uncharacterized protein</fullName>
    </submittedName>
</protein>
<reference evidence="1" key="1">
    <citation type="submission" date="2014-09" db="EMBL/GenBank/DDBJ databases">
        <authorList>
            <person name="Magalhaes I.L.F."/>
            <person name="Oliveira U."/>
            <person name="Santos F.R."/>
            <person name="Vidigal T.H.D.A."/>
            <person name="Brescovit A.D."/>
            <person name="Santos A.J."/>
        </authorList>
    </citation>
    <scope>NUCLEOTIDE SEQUENCE</scope>
    <source>
        <tissue evidence="1">Shoot tissue taken approximately 20 cm above the soil surface</tissue>
    </source>
</reference>
<proteinExistence type="predicted"/>
<name>A0A0A8Z0E5_ARUDO</name>
<organism evidence="1">
    <name type="scientific">Arundo donax</name>
    <name type="common">Giant reed</name>
    <name type="synonym">Donax arundinaceus</name>
    <dbReference type="NCBI Taxonomy" id="35708"/>
    <lineage>
        <taxon>Eukaryota</taxon>
        <taxon>Viridiplantae</taxon>
        <taxon>Streptophyta</taxon>
        <taxon>Embryophyta</taxon>
        <taxon>Tracheophyta</taxon>
        <taxon>Spermatophyta</taxon>
        <taxon>Magnoliopsida</taxon>
        <taxon>Liliopsida</taxon>
        <taxon>Poales</taxon>
        <taxon>Poaceae</taxon>
        <taxon>PACMAD clade</taxon>
        <taxon>Arundinoideae</taxon>
        <taxon>Arundineae</taxon>
        <taxon>Arundo</taxon>
    </lineage>
</organism>
<dbReference type="AlphaFoldDB" id="A0A0A8Z0E5"/>
<reference evidence="1" key="2">
    <citation type="journal article" date="2015" name="Data Brief">
        <title>Shoot transcriptome of the giant reed, Arundo donax.</title>
        <authorList>
            <person name="Barrero R.A."/>
            <person name="Guerrero F.D."/>
            <person name="Moolhuijzen P."/>
            <person name="Goolsby J.A."/>
            <person name="Tidwell J."/>
            <person name="Bellgard S.E."/>
            <person name="Bellgard M.I."/>
        </authorList>
    </citation>
    <scope>NUCLEOTIDE SEQUENCE</scope>
    <source>
        <tissue evidence="1">Shoot tissue taken approximately 20 cm above the soil surface</tissue>
    </source>
</reference>